<reference evidence="2 3" key="1">
    <citation type="submission" date="2019-03" db="EMBL/GenBank/DDBJ databases">
        <title>Genomic Encyclopedia of Type Strains, Phase IV (KMG-IV): sequencing the most valuable type-strain genomes for metagenomic binning, comparative biology and taxonomic classification.</title>
        <authorList>
            <person name="Goeker M."/>
        </authorList>
    </citation>
    <scope>NUCLEOTIDE SEQUENCE [LARGE SCALE GENOMIC DNA]</scope>
    <source>
        <strain evidence="2 3">DSM 25903</strain>
    </source>
</reference>
<evidence type="ECO:0000313" key="2">
    <source>
        <dbReference type="EMBL" id="TDR85522.1"/>
    </source>
</evidence>
<name>A0A4R7BLJ9_9HYPH</name>
<dbReference type="EMBL" id="SNZR01000017">
    <property type="protein sequence ID" value="TDR85522.1"/>
    <property type="molecule type" value="Genomic_DNA"/>
</dbReference>
<protein>
    <submittedName>
        <fullName evidence="2">Putative membrane protein YeaQ/YmgE (Transglycosylase-associated protein family)</fullName>
    </submittedName>
</protein>
<dbReference type="OrthoDB" id="7933709at2"/>
<evidence type="ECO:0000256" key="1">
    <source>
        <dbReference type="SAM" id="Phobius"/>
    </source>
</evidence>
<comment type="caution">
    <text evidence="2">The sequence shown here is derived from an EMBL/GenBank/DDBJ whole genome shotgun (WGS) entry which is preliminary data.</text>
</comment>
<dbReference type="Proteomes" id="UP000295122">
    <property type="component" value="Unassembled WGS sequence"/>
</dbReference>
<keyword evidence="1" id="KW-0812">Transmembrane</keyword>
<organism evidence="2 3">
    <name type="scientific">Enterovirga rhinocerotis</name>
    <dbReference type="NCBI Taxonomy" id="1339210"/>
    <lineage>
        <taxon>Bacteria</taxon>
        <taxon>Pseudomonadati</taxon>
        <taxon>Pseudomonadota</taxon>
        <taxon>Alphaproteobacteria</taxon>
        <taxon>Hyphomicrobiales</taxon>
        <taxon>Methylobacteriaceae</taxon>
        <taxon>Enterovirga</taxon>
    </lineage>
</organism>
<dbReference type="RefSeq" id="WP_133774591.1">
    <property type="nucleotide sequence ID" value="NZ_SNZR01000017.1"/>
</dbReference>
<accession>A0A4R7BLJ9</accession>
<feature type="transmembrane region" description="Helical" evidence="1">
    <location>
        <begin position="7"/>
        <end position="27"/>
    </location>
</feature>
<dbReference type="AlphaFoldDB" id="A0A4R7BLJ9"/>
<keyword evidence="1" id="KW-0472">Membrane</keyword>
<feature type="transmembrane region" description="Helical" evidence="1">
    <location>
        <begin position="39"/>
        <end position="59"/>
    </location>
</feature>
<keyword evidence="1" id="KW-1133">Transmembrane helix</keyword>
<keyword evidence="3" id="KW-1185">Reference proteome</keyword>
<proteinExistence type="predicted"/>
<evidence type="ECO:0000313" key="3">
    <source>
        <dbReference type="Proteomes" id="UP000295122"/>
    </source>
</evidence>
<gene>
    <name evidence="2" type="ORF">EV668_4645</name>
</gene>
<sequence>MPTMDRVLVWIIVGIIGGALAGALLNWDRRGFGLFGNLGLGLCGALVGGVLFWAFGLFPNLDRIAISLRDIVSAVTGSLIVMAGYWVYRKTGTP</sequence>
<feature type="transmembrane region" description="Helical" evidence="1">
    <location>
        <begin position="71"/>
        <end position="88"/>
    </location>
</feature>